<accession>A0A2S9PN04</accession>
<keyword evidence="2" id="KW-0472">Membrane</keyword>
<dbReference type="Pfam" id="PF19621">
    <property type="entry name" value="DUF6126"/>
    <property type="match status" value="1"/>
</dbReference>
<evidence type="ECO:0008006" key="5">
    <source>
        <dbReference type="Google" id="ProtNLM"/>
    </source>
</evidence>
<dbReference type="AlphaFoldDB" id="A0A2S9PN04"/>
<dbReference type="InterPro" id="IPR046129">
    <property type="entry name" value="DUF6126"/>
</dbReference>
<keyword evidence="2" id="KW-0812">Transmembrane</keyword>
<sequence>MSVSSEKTPGAEAAADRESTEKSTGTGVETGVGKSTERSAETGFEEGSGRSTEESRFPLGFLVRLFAYLVAGHLVAAFLYLLFVLGDR</sequence>
<evidence type="ECO:0000313" key="3">
    <source>
        <dbReference type="EMBL" id="PRH75763.1"/>
    </source>
</evidence>
<feature type="region of interest" description="Disordered" evidence="1">
    <location>
        <begin position="1"/>
        <end position="54"/>
    </location>
</feature>
<evidence type="ECO:0000313" key="4">
    <source>
        <dbReference type="Proteomes" id="UP000239322"/>
    </source>
</evidence>
<dbReference type="Proteomes" id="UP000239322">
    <property type="component" value="Unassembled WGS sequence"/>
</dbReference>
<reference evidence="3 4" key="1">
    <citation type="submission" date="2018-03" db="EMBL/GenBank/DDBJ databases">
        <title>Novel Streptomyces sp. from soil.</title>
        <authorList>
            <person name="Tan G.Y.A."/>
            <person name="Lee Z.Y."/>
        </authorList>
    </citation>
    <scope>NUCLEOTIDE SEQUENCE [LARGE SCALE GENOMIC DNA]</scope>
    <source>
        <strain evidence="3 4">ST5x</strain>
    </source>
</reference>
<keyword evidence="2" id="KW-1133">Transmembrane helix</keyword>
<dbReference type="EMBL" id="PVLV01000684">
    <property type="protein sequence ID" value="PRH75763.1"/>
    <property type="molecule type" value="Genomic_DNA"/>
</dbReference>
<proteinExistence type="predicted"/>
<comment type="caution">
    <text evidence="3">The sequence shown here is derived from an EMBL/GenBank/DDBJ whole genome shotgun (WGS) entry which is preliminary data.</text>
</comment>
<protein>
    <recommendedName>
        <fullName evidence="5">Small hydrophobic protein</fullName>
    </recommendedName>
</protein>
<name>A0A2S9PN04_9ACTN</name>
<feature type="transmembrane region" description="Helical" evidence="2">
    <location>
        <begin position="65"/>
        <end position="85"/>
    </location>
</feature>
<evidence type="ECO:0000256" key="1">
    <source>
        <dbReference type="SAM" id="MobiDB-lite"/>
    </source>
</evidence>
<evidence type="ECO:0000256" key="2">
    <source>
        <dbReference type="SAM" id="Phobius"/>
    </source>
</evidence>
<organism evidence="3 4">
    <name type="scientific">Streptomyces solincola</name>
    <dbReference type="NCBI Taxonomy" id="2100817"/>
    <lineage>
        <taxon>Bacteria</taxon>
        <taxon>Bacillati</taxon>
        <taxon>Actinomycetota</taxon>
        <taxon>Actinomycetes</taxon>
        <taxon>Kitasatosporales</taxon>
        <taxon>Streptomycetaceae</taxon>
        <taxon>Streptomyces</taxon>
    </lineage>
</organism>
<keyword evidence="4" id="KW-1185">Reference proteome</keyword>
<gene>
    <name evidence="3" type="ORF">C6N75_29230</name>
</gene>